<dbReference type="AlphaFoldDB" id="A0A2H4SH61"/>
<feature type="compositionally biased region" description="Polar residues" evidence="1">
    <location>
        <begin position="106"/>
        <end position="123"/>
    </location>
</feature>
<feature type="compositionally biased region" description="Polar residues" evidence="1">
    <location>
        <begin position="342"/>
        <end position="360"/>
    </location>
</feature>
<feature type="region of interest" description="Disordered" evidence="1">
    <location>
        <begin position="297"/>
        <end position="431"/>
    </location>
</feature>
<feature type="compositionally biased region" description="Basic and acidic residues" evidence="1">
    <location>
        <begin position="587"/>
        <end position="619"/>
    </location>
</feature>
<dbReference type="VEuPathDB" id="FungiDB:A9K55_009179"/>
<feature type="compositionally biased region" description="Polar residues" evidence="1">
    <location>
        <begin position="367"/>
        <end position="390"/>
    </location>
</feature>
<reference evidence="2 3" key="1">
    <citation type="journal article" date="2017" name="BMC Genomics">
        <title>Chromosome level assembly and secondary metabolite potential of the parasitic fungus Cordyceps militaris.</title>
        <authorList>
            <person name="Kramer G.J."/>
            <person name="Nodwell J.R."/>
        </authorList>
    </citation>
    <scope>NUCLEOTIDE SEQUENCE [LARGE SCALE GENOMIC DNA]</scope>
    <source>
        <strain evidence="2 3">ATCC 34164</strain>
    </source>
</reference>
<feature type="region of interest" description="Disordered" evidence="1">
    <location>
        <begin position="248"/>
        <end position="267"/>
    </location>
</feature>
<proteinExistence type="predicted"/>
<evidence type="ECO:0000313" key="3">
    <source>
        <dbReference type="Proteomes" id="UP000323067"/>
    </source>
</evidence>
<dbReference type="OrthoDB" id="3946796at2759"/>
<feature type="compositionally biased region" description="Polar residues" evidence="1">
    <location>
        <begin position="252"/>
        <end position="267"/>
    </location>
</feature>
<feature type="region of interest" description="Disordered" evidence="1">
    <location>
        <begin position="510"/>
        <end position="629"/>
    </location>
</feature>
<organism evidence="2 3">
    <name type="scientific">Cordyceps militaris</name>
    <name type="common">Caterpillar fungus</name>
    <name type="synonym">Clavaria militaris</name>
    <dbReference type="NCBI Taxonomy" id="73501"/>
    <lineage>
        <taxon>Eukaryota</taxon>
        <taxon>Fungi</taxon>
        <taxon>Dikarya</taxon>
        <taxon>Ascomycota</taxon>
        <taxon>Pezizomycotina</taxon>
        <taxon>Sordariomycetes</taxon>
        <taxon>Hypocreomycetidae</taxon>
        <taxon>Hypocreales</taxon>
        <taxon>Cordycipitaceae</taxon>
        <taxon>Cordyceps</taxon>
    </lineage>
</organism>
<feature type="compositionally biased region" description="Basic and acidic residues" evidence="1">
    <location>
        <begin position="403"/>
        <end position="414"/>
    </location>
</feature>
<protein>
    <recommendedName>
        <fullName evidence="4">Carboxylesterase family protein</fullName>
    </recommendedName>
</protein>
<feature type="compositionally biased region" description="Polar residues" evidence="1">
    <location>
        <begin position="319"/>
        <end position="334"/>
    </location>
</feature>
<sequence length="629" mass="67505">MAPAFPGSTRTSHTRKTAFGVLEDASAKVHLYPPADKDANSVSRALGELVIPNNQNISLVRNDADSKFLKSQVDQHVPRLQRPALSAHTFEPLAALDENSDTAFVQQKTEAKNTTSTQASTETAPEPTLREQVQKHLAGQFKWLISCPAEASSADPHQPRFHGDDGESNAAMLFGCNLLHCASKSGPTQRPSAHQQQTNRVTVLATPISGNHSTSSTMSWDQQHPPPPYAFKVPEVVDMVENALSPALSGVSDPSESFAGSTRTGSFSVSRIEDSLEELDRLEEQLEAVGALAKVKTTAPGNDAGRSPAAKSAGGSPSIQSLTQRISVMSLNSKTSEKSLRRSASMTLRQKNRQPATPSTKKADSPASGSTRRSVASTPSRSPTAKSTKPPTVPKFELPGEAVGRRLREQREARQAASEKSQKVIAAPAKPRTVTKASFELPGEAISRRKRELHEAKVRAEEEELRRKREFKARPFRNSAAPGVVPRETIASRARQAKLLQEEEAKAKAAAAAAAATMRSKRLSVVPSGLVSATSGTVRKTSAPTAGQRPTSSLSAAQKTARRQSTVSDISAPRPRTQPAQDAGVKSARDQAAERSRAASREWAEKKRRQELAQKEAQRRGAAGSQVVA</sequence>
<dbReference type="EMBL" id="CP023324">
    <property type="protein sequence ID" value="ATY62441.1"/>
    <property type="molecule type" value="Genomic_DNA"/>
</dbReference>
<feature type="compositionally biased region" description="Polar residues" evidence="1">
    <location>
        <begin position="531"/>
        <end position="569"/>
    </location>
</feature>
<gene>
    <name evidence="2" type="ORF">A9K55_009179</name>
</gene>
<evidence type="ECO:0000313" key="2">
    <source>
        <dbReference type="EMBL" id="ATY62441.1"/>
    </source>
</evidence>
<evidence type="ECO:0000256" key="1">
    <source>
        <dbReference type="SAM" id="MobiDB-lite"/>
    </source>
</evidence>
<name>A0A2H4SH61_CORMI</name>
<accession>A0A2H4SH61</accession>
<dbReference type="Proteomes" id="UP000323067">
    <property type="component" value="Chromosome vii"/>
</dbReference>
<evidence type="ECO:0008006" key="4">
    <source>
        <dbReference type="Google" id="ProtNLM"/>
    </source>
</evidence>
<feature type="region of interest" description="Disordered" evidence="1">
    <location>
        <begin position="106"/>
        <end position="130"/>
    </location>
</feature>
<feature type="compositionally biased region" description="Low complexity" evidence="1">
    <location>
        <begin position="304"/>
        <end position="318"/>
    </location>
</feature>